<protein>
    <submittedName>
        <fullName evidence="1">Uncharacterized protein</fullName>
    </submittedName>
</protein>
<proteinExistence type="predicted"/>
<dbReference type="InterPro" id="IPR046249">
    <property type="entry name" value="DUF6282"/>
</dbReference>
<dbReference type="RefSeq" id="WP_137101161.1">
    <property type="nucleotide sequence ID" value="NZ_CP039865.1"/>
</dbReference>
<sequence length="302" mass="31425">MSALIEDDLIVGAVDCHVHACPHINARSLDVIEAAREALAAGMTGLGLMDNFANSSGYAALARRVLGPVALDIWGGLIMEPPAGGVSAEAVAIALGYGYGPGTGARFISLPTHHTRHVARGEGRSPLYVEACFEVPETGPLPDPLPEILDRVAAADVVFNTGHVAASEAVRLVGEAKARGVQRILVPASHYDDQAIAAVIGGGAVAELSYFFASPAADVPLTHVDAEAHVIAGVSIQRMAAIIRRHGAANLIVSSDCGVGILPRPVEGLRLFLRLLAEQGIGPNDLRRMISDNPARLFKVAA</sequence>
<dbReference type="Proteomes" id="UP000298588">
    <property type="component" value="Chromosome"/>
</dbReference>
<gene>
    <name evidence="1" type="ORF">E8L99_19780</name>
</gene>
<name>A0A4D7QPH7_9HYPH</name>
<keyword evidence="2" id="KW-1185">Reference proteome</keyword>
<accession>A0A4D7QPH7</accession>
<dbReference type="KEGG" id="paqt:E8L99_19780"/>
<evidence type="ECO:0000313" key="1">
    <source>
        <dbReference type="EMBL" id="QCK87833.1"/>
    </source>
</evidence>
<dbReference type="SUPFAM" id="SSF51556">
    <property type="entry name" value="Metallo-dependent hydrolases"/>
    <property type="match status" value="1"/>
</dbReference>
<dbReference type="EMBL" id="CP039865">
    <property type="protein sequence ID" value="QCK87833.1"/>
    <property type="molecule type" value="Genomic_DNA"/>
</dbReference>
<dbReference type="InterPro" id="IPR032466">
    <property type="entry name" value="Metal_Hydrolase"/>
</dbReference>
<evidence type="ECO:0000313" key="2">
    <source>
        <dbReference type="Proteomes" id="UP000298588"/>
    </source>
</evidence>
<dbReference type="Pfam" id="PF19799">
    <property type="entry name" value="DUF6282"/>
    <property type="match status" value="1"/>
</dbReference>
<dbReference type="OrthoDB" id="9789440at2"/>
<reference evidence="1 2" key="1">
    <citation type="submission" date="2019-04" db="EMBL/GenBank/DDBJ databases">
        <title>Phreatobacter aquaticus sp. nov.</title>
        <authorList>
            <person name="Choi A."/>
            <person name="Baek K."/>
        </authorList>
    </citation>
    <scope>NUCLEOTIDE SEQUENCE [LARGE SCALE GENOMIC DNA]</scope>
    <source>
        <strain evidence="1 2">NMCR1094</strain>
    </source>
</reference>
<dbReference type="AlphaFoldDB" id="A0A4D7QPH7"/>
<organism evidence="1 2">
    <name type="scientific">Phreatobacter aquaticus</name>
    <dbReference type="NCBI Taxonomy" id="2570229"/>
    <lineage>
        <taxon>Bacteria</taxon>
        <taxon>Pseudomonadati</taxon>
        <taxon>Pseudomonadota</taxon>
        <taxon>Alphaproteobacteria</taxon>
        <taxon>Hyphomicrobiales</taxon>
        <taxon>Phreatobacteraceae</taxon>
        <taxon>Phreatobacter</taxon>
    </lineage>
</organism>